<evidence type="ECO:0000256" key="1">
    <source>
        <dbReference type="SAM" id="Coils"/>
    </source>
</evidence>
<protein>
    <submittedName>
        <fullName evidence="5">Mechanosensitive ion channel family protein</fullName>
    </submittedName>
</protein>
<dbReference type="Gene3D" id="2.30.30.60">
    <property type="match status" value="1"/>
</dbReference>
<reference evidence="5 6" key="1">
    <citation type="submission" date="2020-08" db="EMBL/GenBank/DDBJ databases">
        <title>Edaphobacter telluris sp. nov. and Acidobacterium dinghuensis sp. nov., two acidobacteria isolated from forest soil.</title>
        <authorList>
            <person name="Fu J."/>
            <person name="Qiu L."/>
        </authorList>
    </citation>
    <scope>NUCLEOTIDE SEQUENCE [LARGE SCALE GENOMIC DNA]</scope>
    <source>
        <strain evidence="5">4Y35</strain>
    </source>
</reference>
<feature type="signal peptide" evidence="4">
    <location>
        <begin position="1"/>
        <end position="27"/>
    </location>
</feature>
<feature type="transmembrane region" description="Helical" evidence="3">
    <location>
        <begin position="349"/>
        <end position="370"/>
    </location>
</feature>
<feature type="coiled-coil region" evidence="1">
    <location>
        <begin position="117"/>
        <end position="144"/>
    </location>
</feature>
<dbReference type="RefSeq" id="WP_186745835.1">
    <property type="nucleotide sequence ID" value="NZ_CP060394.1"/>
</dbReference>
<sequence length="635" mass="70481">MRFRPPLHICACAITVLLAAFSLSGQTQDQKPATATLDERQILHHLNSVITWYRKNKTQIQPVGLPTDALYQSTANKMATEVVALAFASAEKAAPLLPSEIPQGAASTSHQNLVKLLQDTTTHNAQLQTQINQLNSKIASARRRDVQALTDQRDRLQGELDLGKSMINSLTQLTRNSEQKATKKKGDSENQPNPNGFEASVAQLKSTLPEIFDPKNQPVTASTPQNINSPTGLFGALHRLYDQSVSLRQIESLQLETNQLEDFVNTLRSPLRTELRATIQQGRALSTTADNPQPGEALPSKQDFDTLAARFDQIAGVEVPLSQEVVALDESKANLEDWRNSIRRESGALLRSVLVRVGIMIAVLGFLLLISDLWKRATFRYIADNRRRRQFLVVRRFVIGFLIGLVLIFSFVTEFSALATFAGFLTAGIAVGLQTILLSVAAYFFLIGRYGIRVGDRITISGVTGDVIDVGFVRFYMLELAGTGIDLQPTGRVVAFANAVLFQPTTPMFKQVPGTHYSWHEISIGLQPAGNHKLVEETMMQIVQSVYEKYQPLLDRQQRSIEERFEVPFAPLKPKAQLQLTDTGLEAVVRYPVSLRHNVEADDEITRRLLQLISRNGELKETVAGLPKIRSAVRA</sequence>
<organism evidence="5 6">
    <name type="scientific">Alloacidobacterium dinghuense</name>
    <dbReference type="NCBI Taxonomy" id="2763107"/>
    <lineage>
        <taxon>Bacteria</taxon>
        <taxon>Pseudomonadati</taxon>
        <taxon>Acidobacteriota</taxon>
        <taxon>Terriglobia</taxon>
        <taxon>Terriglobales</taxon>
        <taxon>Acidobacteriaceae</taxon>
        <taxon>Alloacidobacterium</taxon>
    </lineage>
</organism>
<evidence type="ECO:0000313" key="5">
    <source>
        <dbReference type="EMBL" id="QNI34017.1"/>
    </source>
</evidence>
<keyword evidence="1" id="KW-0175">Coiled coil</keyword>
<evidence type="ECO:0000313" key="6">
    <source>
        <dbReference type="Proteomes" id="UP000515312"/>
    </source>
</evidence>
<keyword evidence="3" id="KW-0812">Transmembrane</keyword>
<feature type="compositionally biased region" description="Basic and acidic residues" evidence="2">
    <location>
        <begin position="177"/>
        <end position="188"/>
    </location>
</feature>
<dbReference type="Proteomes" id="UP000515312">
    <property type="component" value="Chromosome"/>
</dbReference>
<dbReference type="InterPro" id="IPR023408">
    <property type="entry name" value="MscS_beta-dom_sf"/>
</dbReference>
<evidence type="ECO:0000256" key="4">
    <source>
        <dbReference type="SAM" id="SignalP"/>
    </source>
</evidence>
<feature type="chain" id="PRO_5029003373" evidence="4">
    <location>
        <begin position="28"/>
        <end position="635"/>
    </location>
</feature>
<keyword evidence="4" id="KW-0732">Signal</keyword>
<proteinExistence type="predicted"/>
<feature type="region of interest" description="Disordered" evidence="2">
    <location>
        <begin position="173"/>
        <end position="197"/>
    </location>
</feature>
<dbReference type="AlphaFoldDB" id="A0A7G8BN97"/>
<keyword evidence="3" id="KW-1133">Transmembrane helix</keyword>
<evidence type="ECO:0000256" key="3">
    <source>
        <dbReference type="SAM" id="Phobius"/>
    </source>
</evidence>
<name>A0A7G8BN97_9BACT</name>
<feature type="transmembrane region" description="Helical" evidence="3">
    <location>
        <begin position="391"/>
        <end position="412"/>
    </location>
</feature>
<keyword evidence="3" id="KW-0472">Membrane</keyword>
<gene>
    <name evidence="5" type="ORF">H7849_08975</name>
</gene>
<feature type="transmembrane region" description="Helical" evidence="3">
    <location>
        <begin position="418"/>
        <end position="447"/>
    </location>
</feature>
<accession>A0A7G8BN97</accession>
<dbReference type="PANTHER" id="PTHR30566">
    <property type="entry name" value="YNAI-RELATED MECHANOSENSITIVE ION CHANNEL"/>
    <property type="match status" value="1"/>
</dbReference>
<dbReference type="PANTHER" id="PTHR30566:SF5">
    <property type="entry name" value="MECHANOSENSITIVE ION CHANNEL PROTEIN 1, MITOCHONDRIAL-RELATED"/>
    <property type="match status" value="1"/>
</dbReference>
<dbReference type="EMBL" id="CP060394">
    <property type="protein sequence ID" value="QNI34017.1"/>
    <property type="molecule type" value="Genomic_DNA"/>
</dbReference>
<dbReference type="KEGG" id="adin:H7849_08975"/>
<keyword evidence="6" id="KW-1185">Reference proteome</keyword>
<evidence type="ECO:0000256" key="2">
    <source>
        <dbReference type="SAM" id="MobiDB-lite"/>
    </source>
</evidence>